<sequence>MTLLLIRHGETAHNAGRVLQPADTPLSTRGVAQARALGRRLAGAGIAGIVTSNLPRARQTACAIAKACGLPLTELPQLQERNYGVLRGRRYDELGFDPLVMEEAPPGGESARAFEARAAAAFDTLLPLRRSVGGPLAVVTHGLLLRAWLQRGPLQLENGQALPTGIANASITIVAARPPHRVLRINDTEHLDDDMRGSQRTLAGG</sequence>
<proteinExistence type="predicted"/>
<name>A0ABX2EH55_9BURK</name>
<evidence type="ECO:0000256" key="1">
    <source>
        <dbReference type="ARBA" id="ARBA00022801"/>
    </source>
</evidence>
<accession>A0ABX2EH55</accession>
<gene>
    <name evidence="2" type="ORF">HLB44_13255</name>
</gene>
<dbReference type="EMBL" id="JABRWJ010000004">
    <property type="protein sequence ID" value="NRF67954.1"/>
    <property type="molecule type" value="Genomic_DNA"/>
</dbReference>
<dbReference type="InterPro" id="IPR051695">
    <property type="entry name" value="Phosphoglycerate_Mutase"/>
</dbReference>
<organism evidence="2 3">
    <name type="scientific">Pseudaquabacterium terrae</name>
    <dbReference type="NCBI Taxonomy" id="2732868"/>
    <lineage>
        <taxon>Bacteria</taxon>
        <taxon>Pseudomonadati</taxon>
        <taxon>Pseudomonadota</taxon>
        <taxon>Betaproteobacteria</taxon>
        <taxon>Burkholderiales</taxon>
        <taxon>Sphaerotilaceae</taxon>
        <taxon>Pseudaquabacterium</taxon>
    </lineage>
</organism>
<evidence type="ECO:0000313" key="2">
    <source>
        <dbReference type="EMBL" id="NRF67954.1"/>
    </source>
</evidence>
<dbReference type="PROSITE" id="PS00175">
    <property type="entry name" value="PG_MUTASE"/>
    <property type="match status" value="1"/>
</dbReference>
<protein>
    <submittedName>
        <fullName evidence="2">Histidine phosphatase family protein</fullName>
    </submittedName>
</protein>
<dbReference type="InterPro" id="IPR029033">
    <property type="entry name" value="His_PPase_superfam"/>
</dbReference>
<dbReference type="CDD" id="cd07067">
    <property type="entry name" value="HP_PGM_like"/>
    <property type="match status" value="1"/>
</dbReference>
<keyword evidence="1" id="KW-0378">Hydrolase</keyword>
<dbReference type="Gene3D" id="3.40.50.1240">
    <property type="entry name" value="Phosphoglycerate mutase-like"/>
    <property type="match status" value="1"/>
</dbReference>
<dbReference type="Pfam" id="PF00300">
    <property type="entry name" value="His_Phos_1"/>
    <property type="match status" value="1"/>
</dbReference>
<dbReference type="PANTHER" id="PTHR46517">
    <property type="entry name" value="FRUCTOSE-2,6-BISPHOSPHATASE TIGAR"/>
    <property type="match status" value="1"/>
</dbReference>
<dbReference type="PANTHER" id="PTHR46517:SF1">
    <property type="entry name" value="FRUCTOSE-2,6-BISPHOSPHATASE TIGAR"/>
    <property type="match status" value="1"/>
</dbReference>
<keyword evidence="3" id="KW-1185">Reference proteome</keyword>
<dbReference type="Proteomes" id="UP000737171">
    <property type="component" value="Unassembled WGS sequence"/>
</dbReference>
<dbReference type="RefSeq" id="WP_173123162.1">
    <property type="nucleotide sequence ID" value="NZ_JABRWJ010000004.1"/>
</dbReference>
<dbReference type="SMART" id="SM00855">
    <property type="entry name" value="PGAM"/>
    <property type="match status" value="1"/>
</dbReference>
<evidence type="ECO:0000313" key="3">
    <source>
        <dbReference type="Proteomes" id="UP000737171"/>
    </source>
</evidence>
<dbReference type="SUPFAM" id="SSF53254">
    <property type="entry name" value="Phosphoglycerate mutase-like"/>
    <property type="match status" value="1"/>
</dbReference>
<comment type="caution">
    <text evidence="2">The sequence shown here is derived from an EMBL/GenBank/DDBJ whole genome shotgun (WGS) entry which is preliminary data.</text>
</comment>
<dbReference type="InterPro" id="IPR001345">
    <property type="entry name" value="PG/BPGM_mutase_AS"/>
</dbReference>
<reference evidence="2 3" key="1">
    <citation type="submission" date="2020-05" db="EMBL/GenBank/DDBJ databases">
        <title>Aquincola sp. isolate from soil.</title>
        <authorList>
            <person name="Han J."/>
            <person name="Kim D.-U."/>
        </authorList>
    </citation>
    <scope>NUCLEOTIDE SEQUENCE [LARGE SCALE GENOMIC DNA]</scope>
    <source>
        <strain evidence="2 3">S2</strain>
    </source>
</reference>
<dbReference type="InterPro" id="IPR013078">
    <property type="entry name" value="His_Pase_superF_clade-1"/>
</dbReference>